<dbReference type="GO" id="GO:0003735">
    <property type="term" value="F:structural constituent of ribosome"/>
    <property type="evidence" value="ECO:0007669"/>
    <property type="project" value="InterPro"/>
</dbReference>
<evidence type="ECO:0000256" key="3">
    <source>
        <dbReference type="ARBA" id="ARBA00023274"/>
    </source>
</evidence>
<keyword evidence="3" id="KW-0687">Ribonucleoprotein</keyword>
<dbReference type="InterPro" id="IPR000307">
    <property type="entry name" value="Ribosomal_bS16"/>
</dbReference>
<dbReference type="Pfam" id="PF00886">
    <property type="entry name" value="Ribosomal_S16"/>
    <property type="match status" value="1"/>
</dbReference>
<evidence type="ECO:0000313" key="5">
    <source>
        <dbReference type="Proteomes" id="UP000193685"/>
    </source>
</evidence>
<dbReference type="EMBL" id="MCFI01000014">
    <property type="protein sequence ID" value="ORY79919.1"/>
    <property type="molecule type" value="Genomic_DNA"/>
</dbReference>
<reference evidence="4 5" key="1">
    <citation type="submission" date="2016-07" db="EMBL/GenBank/DDBJ databases">
        <title>Pervasive Adenine N6-methylation of Active Genes in Fungi.</title>
        <authorList>
            <consortium name="DOE Joint Genome Institute"/>
            <person name="Mondo S.J."/>
            <person name="Dannebaum R.O."/>
            <person name="Kuo R.C."/>
            <person name="Labutti K."/>
            <person name="Haridas S."/>
            <person name="Kuo A."/>
            <person name="Salamov A."/>
            <person name="Ahrendt S.R."/>
            <person name="Lipzen A."/>
            <person name="Sullivan W."/>
            <person name="Andreopoulos W.B."/>
            <person name="Clum A."/>
            <person name="Lindquist E."/>
            <person name="Daum C."/>
            <person name="Ramamoorthy G.K."/>
            <person name="Gryganskyi A."/>
            <person name="Culley D."/>
            <person name="Magnuson J.K."/>
            <person name="James T.Y."/>
            <person name="O'Malley M.A."/>
            <person name="Stajich J.E."/>
            <person name="Spatafora J.W."/>
            <person name="Visel A."/>
            <person name="Grigoriev I.V."/>
        </authorList>
    </citation>
    <scope>NUCLEOTIDE SEQUENCE [LARGE SCALE GENOMIC DNA]</scope>
    <source>
        <strain evidence="4 5">12-1054</strain>
    </source>
</reference>
<dbReference type="Proteomes" id="UP000193685">
    <property type="component" value="Unassembled WGS sequence"/>
</dbReference>
<accession>A0A1Y2F7T6</accession>
<evidence type="ECO:0000256" key="1">
    <source>
        <dbReference type="ARBA" id="ARBA00006668"/>
    </source>
</evidence>
<name>A0A1Y2F7T6_PROLT</name>
<sequence>MVLRIRLQRFGQKKVPFYHIVCCKARTGRQSKPLEKLGTYNPIPKDGIKDVNINFERAKYWIGVGAQPSDTCAKLLEKADLLKRPP</sequence>
<dbReference type="GO" id="GO:0005763">
    <property type="term" value="C:mitochondrial small ribosomal subunit"/>
    <property type="evidence" value="ECO:0007669"/>
    <property type="project" value="TreeGrafter"/>
</dbReference>
<dbReference type="Gene3D" id="3.30.1320.10">
    <property type="match status" value="1"/>
</dbReference>
<dbReference type="InterPro" id="IPR023803">
    <property type="entry name" value="Ribosomal_bS16_dom_sf"/>
</dbReference>
<organism evidence="4 5">
    <name type="scientific">Protomyces lactucae-debilis</name>
    <dbReference type="NCBI Taxonomy" id="2754530"/>
    <lineage>
        <taxon>Eukaryota</taxon>
        <taxon>Fungi</taxon>
        <taxon>Dikarya</taxon>
        <taxon>Ascomycota</taxon>
        <taxon>Taphrinomycotina</taxon>
        <taxon>Taphrinomycetes</taxon>
        <taxon>Taphrinales</taxon>
        <taxon>Protomycetaceae</taxon>
        <taxon>Protomyces</taxon>
    </lineage>
</organism>
<dbReference type="NCBIfam" id="TIGR00002">
    <property type="entry name" value="S16"/>
    <property type="match status" value="1"/>
</dbReference>
<evidence type="ECO:0000313" key="4">
    <source>
        <dbReference type="EMBL" id="ORY79919.1"/>
    </source>
</evidence>
<dbReference type="GO" id="GO:0032543">
    <property type="term" value="P:mitochondrial translation"/>
    <property type="evidence" value="ECO:0007669"/>
    <property type="project" value="TreeGrafter"/>
</dbReference>
<dbReference type="SUPFAM" id="SSF54565">
    <property type="entry name" value="Ribosomal protein S16"/>
    <property type="match status" value="1"/>
</dbReference>
<comment type="similarity">
    <text evidence="1">Belongs to the bacterial ribosomal protein bS16 family.</text>
</comment>
<dbReference type="PANTHER" id="PTHR12919">
    <property type="entry name" value="30S RIBOSOMAL PROTEIN S16"/>
    <property type="match status" value="1"/>
</dbReference>
<dbReference type="AlphaFoldDB" id="A0A1Y2F7T6"/>
<proteinExistence type="inferred from homology"/>
<protein>
    <submittedName>
        <fullName evidence="4">30S ribosomal protein S16</fullName>
    </submittedName>
</protein>
<dbReference type="PANTHER" id="PTHR12919:SF20">
    <property type="entry name" value="SMALL RIBOSOMAL SUBUNIT PROTEIN BS16M"/>
    <property type="match status" value="1"/>
</dbReference>
<dbReference type="HAMAP" id="MF_00385">
    <property type="entry name" value="Ribosomal_bS16"/>
    <property type="match status" value="1"/>
</dbReference>
<feature type="non-terminal residue" evidence="4">
    <location>
        <position position="86"/>
    </location>
</feature>
<dbReference type="OrthoDB" id="407221at2759"/>
<comment type="caution">
    <text evidence="4">The sequence shown here is derived from an EMBL/GenBank/DDBJ whole genome shotgun (WGS) entry which is preliminary data.</text>
</comment>
<keyword evidence="5" id="KW-1185">Reference proteome</keyword>
<evidence type="ECO:0000256" key="2">
    <source>
        <dbReference type="ARBA" id="ARBA00022980"/>
    </source>
</evidence>
<dbReference type="STRING" id="56484.A0A1Y2F7T6"/>
<dbReference type="GeneID" id="63783704"/>
<gene>
    <name evidence="4" type="ORF">BCR37DRAFT_333568</name>
</gene>
<dbReference type="RefSeq" id="XP_040724053.1">
    <property type="nucleotide sequence ID" value="XM_040867105.1"/>
</dbReference>
<keyword evidence="2 4" id="KW-0689">Ribosomal protein</keyword>
<dbReference type="OMA" id="PNDYNER"/>